<dbReference type="Proteomes" id="UP001168877">
    <property type="component" value="Unassembled WGS sequence"/>
</dbReference>
<reference evidence="1" key="2">
    <citation type="submission" date="2023-06" db="EMBL/GenBank/DDBJ databases">
        <authorList>
            <person name="Swenson N.G."/>
            <person name="Wegrzyn J.L."/>
            <person name="Mcevoy S.L."/>
        </authorList>
    </citation>
    <scope>NUCLEOTIDE SEQUENCE</scope>
    <source>
        <strain evidence="1">NS2018</strain>
        <tissue evidence="1">Leaf</tissue>
    </source>
</reference>
<dbReference type="AlphaFoldDB" id="A0AA39SYU6"/>
<evidence type="ECO:0000313" key="1">
    <source>
        <dbReference type="EMBL" id="KAK0600844.1"/>
    </source>
</evidence>
<keyword evidence="2" id="KW-1185">Reference proteome</keyword>
<dbReference type="PANTHER" id="PTHR46328:SF35">
    <property type="entry name" value="PROTEIN FAR1-RELATED SEQUENCE 5-LIKE"/>
    <property type="match status" value="1"/>
</dbReference>
<reference evidence="1" key="1">
    <citation type="journal article" date="2022" name="Plant J.">
        <title>Strategies of tolerance reflected in two North American maple genomes.</title>
        <authorList>
            <person name="McEvoy S.L."/>
            <person name="Sezen U.U."/>
            <person name="Trouern-Trend A."/>
            <person name="McMahon S.M."/>
            <person name="Schaberg P.G."/>
            <person name="Yang J."/>
            <person name="Wegrzyn J.L."/>
            <person name="Swenson N.G."/>
        </authorList>
    </citation>
    <scope>NUCLEOTIDE SEQUENCE</scope>
    <source>
        <strain evidence="1">NS2018</strain>
    </source>
</reference>
<protein>
    <submittedName>
        <fullName evidence="1">Uncharacterized protein</fullName>
    </submittedName>
</protein>
<name>A0AA39SYU6_ACESA</name>
<gene>
    <name evidence="1" type="ORF">LWI29_018890</name>
</gene>
<evidence type="ECO:0000313" key="2">
    <source>
        <dbReference type="Proteomes" id="UP001168877"/>
    </source>
</evidence>
<organism evidence="1 2">
    <name type="scientific">Acer saccharum</name>
    <name type="common">Sugar maple</name>
    <dbReference type="NCBI Taxonomy" id="4024"/>
    <lineage>
        <taxon>Eukaryota</taxon>
        <taxon>Viridiplantae</taxon>
        <taxon>Streptophyta</taxon>
        <taxon>Embryophyta</taxon>
        <taxon>Tracheophyta</taxon>
        <taxon>Spermatophyta</taxon>
        <taxon>Magnoliopsida</taxon>
        <taxon>eudicotyledons</taxon>
        <taxon>Gunneridae</taxon>
        <taxon>Pentapetalae</taxon>
        <taxon>rosids</taxon>
        <taxon>malvids</taxon>
        <taxon>Sapindales</taxon>
        <taxon>Sapindaceae</taxon>
        <taxon>Hippocastanoideae</taxon>
        <taxon>Acereae</taxon>
        <taxon>Acer</taxon>
    </lineage>
</organism>
<sequence length="98" mass="11220">MEDFVSTKLVEDSLLHEVTPIQEMEEFVPIEVEGSLLEIAVIEENNEGEMGNSVNVSENIDDPAVGMIFDSVENLFEYYKMYGKKHGFEVMKRTSQRI</sequence>
<comment type="caution">
    <text evidence="1">The sequence shown here is derived from an EMBL/GenBank/DDBJ whole genome shotgun (WGS) entry which is preliminary data.</text>
</comment>
<dbReference type="EMBL" id="JAUESC010000003">
    <property type="protein sequence ID" value="KAK0600844.1"/>
    <property type="molecule type" value="Genomic_DNA"/>
</dbReference>
<proteinExistence type="predicted"/>
<dbReference type="PANTHER" id="PTHR46328">
    <property type="entry name" value="FAR-RED IMPAIRED RESPONSIVE (FAR1) FAMILY PROTEIN-RELATED"/>
    <property type="match status" value="1"/>
</dbReference>
<accession>A0AA39SYU6</accession>